<dbReference type="EMBL" id="JACHEK010000001">
    <property type="protein sequence ID" value="MBB6142395.1"/>
    <property type="molecule type" value="Genomic_DNA"/>
</dbReference>
<dbReference type="PANTHER" id="PTHR44809:SF1">
    <property type="entry name" value="PROTEIN O-MANNOSYL-TRANSFERASE TMTC1"/>
    <property type="match status" value="1"/>
</dbReference>
<dbReference type="InterPro" id="IPR011990">
    <property type="entry name" value="TPR-like_helical_dom_sf"/>
</dbReference>
<feature type="repeat" description="TPR" evidence="1">
    <location>
        <begin position="80"/>
        <end position="113"/>
    </location>
</feature>
<dbReference type="PROSITE" id="PS50005">
    <property type="entry name" value="TPR"/>
    <property type="match status" value="6"/>
</dbReference>
<name>A0A841JPP4_9BACT</name>
<comment type="caution">
    <text evidence="2">The sequence shown here is derived from an EMBL/GenBank/DDBJ whole genome shotgun (WGS) entry which is preliminary data.</text>
</comment>
<sequence length="701" mass="77595">MPELEELPAATLSPLLGEGLSHHAAGRMAEAARYYQRVYDEDHDDPDALLLLGIVARQTGQFPAAIRLISTAAVRRPGAAHIYFNLALALLGAGDLEHAHAACREALTFDPQNGKAWCCAAEIESRRSNFKAAYEAYIQALKLPSGAARAALALGNQLCREQRYEMALRVYARGIAAEPASAELHASMGAAAAMLGQAREAQASYLKALRCRPEFPEVHLNLGNLFYDAGNFPVAAASYSRALALRPEYAKAHCNLGNALSAMGRYEQAIESYEKATAIDPEAVAAQHNLGNAMLHQREYLRAEECFRLALRLEPDRSEHHNSLGNALLQQWRQEEAESSYARALELKPDYAAAHINMANTLLQLGRAKEMKRHYLRGVELDPSSAGGQYNLALLLLREGTYPEGWLRHEWRWDFHELHQTRRSFPQPQWRGAPLNGAVILLHAEQGLGDTLQFVRYASLVAARGGRVILEVQPRLQELLQRTEGVERVITHGDALPEFSCHCPLMSLPLAFTTSVESIPAQVPYVHVDPDAVAAAWRAYPRNETRLRVGLAWSGNPRYKGDMQRSMALGQLLPLAELDNVDFYSLQFGPATEQIASLQDRFPLIDASSQCKDFAETAALAATLDLVISVDTSITHLAGAMGLPVWVMLPYLADWRWLQGRDDNPWYPTARLFRQPAPGDWAAVIEAVVDSLDDALRRRAI</sequence>
<feature type="repeat" description="TPR" evidence="1">
    <location>
        <begin position="250"/>
        <end position="283"/>
    </location>
</feature>
<keyword evidence="3" id="KW-1185">Reference proteome</keyword>
<dbReference type="Proteomes" id="UP000538666">
    <property type="component" value="Unassembled WGS sequence"/>
</dbReference>
<evidence type="ECO:0000313" key="3">
    <source>
        <dbReference type="Proteomes" id="UP000538666"/>
    </source>
</evidence>
<gene>
    <name evidence="2" type="ORF">HNQ77_000333</name>
</gene>
<dbReference type="PROSITE" id="PS50293">
    <property type="entry name" value="TPR_REGION"/>
    <property type="match status" value="1"/>
</dbReference>
<dbReference type="Gene3D" id="3.40.50.2000">
    <property type="entry name" value="Glycogen Phosphorylase B"/>
    <property type="match status" value="1"/>
</dbReference>
<keyword evidence="1" id="KW-0802">TPR repeat</keyword>
<dbReference type="SUPFAM" id="SSF48452">
    <property type="entry name" value="TPR-like"/>
    <property type="match status" value="2"/>
</dbReference>
<proteinExistence type="predicted"/>
<dbReference type="SUPFAM" id="SSF53756">
    <property type="entry name" value="UDP-Glycosyltransferase/glycogen phosphorylase"/>
    <property type="match status" value="1"/>
</dbReference>
<dbReference type="AlphaFoldDB" id="A0A841JPP4"/>
<dbReference type="Pfam" id="PF00515">
    <property type="entry name" value="TPR_1"/>
    <property type="match status" value="1"/>
</dbReference>
<feature type="repeat" description="TPR" evidence="1">
    <location>
        <begin position="148"/>
        <end position="181"/>
    </location>
</feature>
<feature type="repeat" description="TPR" evidence="1">
    <location>
        <begin position="284"/>
        <end position="317"/>
    </location>
</feature>
<evidence type="ECO:0000256" key="1">
    <source>
        <dbReference type="PROSITE-ProRule" id="PRU00339"/>
    </source>
</evidence>
<organism evidence="2 3">
    <name type="scientific">Silvibacterium bohemicum</name>
    <dbReference type="NCBI Taxonomy" id="1577686"/>
    <lineage>
        <taxon>Bacteria</taxon>
        <taxon>Pseudomonadati</taxon>
        <taxon>Acidobacteriota</taxon>
        <taxon>Terriglobia</taxon>
        <taxon>Terriglobales</taxon>
        <taxon>Acidobacteriaceae</taxon>
        <taxon>Silvibacterium</taxon>
    </lineage>
</organism>
<feature type="repeat" description="TPR" evidence="1">
    <location>
        <begin position="216"/>
        <end position="249"/>
    </location>
</feature>
<dbReference type="InterPro" id="IPR052943">
    <property type="entry name" value="TMTC_O-mannosyl-trnsfr"/>
</dbReference>
<dbReference type="Pfam" id="PF13181">
    <property type="entry name" value="TPR_8"/>
    <property type="match status" value="1"/>
</dbReference>
<protein>
    <submittedName>
        <fullName evidence="2">Tetratricopeptide (TPR) repeat protein</fullName>
    </submittedName>
</protein>
<dbReference type="RefSeq" id="WP_184084478.1">
    <property type="nucleotide sequence ID" value="NZ_JACHEK010000001.1"/>
</dbReference>
<feature type="repeat" description="TPR" evidence="1">
    <location>
        <begin position="318"/>
        <end position="351"/>
    </location>
</feature>
<dbReference type="Gene3D" id="1.25.40.10">
    <property type="entry name" value="Tetratricopeptide repeat domain"/>
    <property type="match status" value="4"/>
</dbReference>
<dbReference type="Pfam" id="PF13432">
    <property type="entry name" value="TPR_16"/>
    <property type="match status" value="3"/>
</dbReference>
<evidence type="ECO:0000313" key="2">
    <source>
        <dbReference type="EMBL" id="MBB6142395.1"/>
    </source>
</evidence>
<dbReference type="PANTHER" id="PTHR44809">
    <property type="match status" value="1"/>
</dbReference>
<dbReference type="SMART" id="SM00028">
    <property type="entry name" value="TPR"/>
    <property type="match status" value="11"/>
</dbReference>
<reference evidence="2 3" key="1">
    <citation type="submission" date="2020-08" db="EMBL/GenBank/DDBJ databases">
        <title>Genomic Encyclopedia of Type Strains, Phase IV (KMG-IV): sequencing the most valuable type-strain genomes for metagenomic binning, comparative biology and taxonomic classification.</title>
        <authorList>
            <person name="Goeker M."/>
        </authorList>
    </citation>
    <scope>NUCLEOTIDE SEQUENCE [LARGE SCALE GENOMIC DNA]</scope>
    <source>
        <strain evidence="2 3">DSM 103733</strain>
    </source>
</reference>
<accession>A0A841JPP4</accession>
<dbReference type="InterPro" id="IPR019734">
    <property type="entry name" value="TPR_rpt"/>
</dbReference>